<feature type="domain" description="Glycosyltransferase 2-like" evidence="1">
    <location>
        <begin position="2"/>
        <end position="55"/>
    </location>
</feature>
<dbReference type="Gene3D" id="3.90.550.10">
    <property type="entry name" value="Spore Coat Polysaccharide Biosynthesis Protein SpsA, Chain A"/>
    <property type="match status" value="1"/>
</dbReference>
<gene>
    <name evidence="2" type="ORF">METZ01_LOCUS492092</name>
</gene>
<evidence type="ECO:0000259" key="1">
    <source>
        <dbReference type="Pfam" id="PF00535"/>
    </source>
</evidence>
<reference evidence="2" key="1">
    <citation type="submission" date="2018-05" db="EMBL/GenBank/DDBJ databases">
        <authorList>
            <person name="Lanie J.A."/>
            <person name="Ng W.-L."/>
            <person name="Kazmierczak K.M."/>
            <person name="Andrzejewski T.M."/>
            <person name="Davidsen T.M."/>
            <person name="Wayne K.J."/>
            <person name="Tettelin H."/>
            <person name="Glass J.I."/>
            <person name="Rusch D."/>
            <person name="Podicherti R."/>
            <person name="Tsui H.-C.T."/>
            <person name="Winkler M.E."/>
        </authorList>
    </citation>
    <scope>NUCLEOTIDE SEQUENCE</scope>
</reference>
<dbReference type="EMBL" id="UINC01214141">
    <property type="protein sequence ID" value="SVE39238.1"/>
    <property type="molecule type" value="Genomic_DNA"/>
</dbReference>
<name>A0A383D5W4_9ZZZZ</name>
<accession>A0A383D5W4</accession>
<dbReference type="InterPro" id="IPR029044">
    <property type="entry name" value="Nucleotide-diphossugar_trans"/>
</dbReference>
<organism evidence="2">
    <name type="scientific">marine metagenome</name>
    <dbReference type="NCBI Taxonomy" id="408172"/>
    <lineage>
        <taxon>unclassified sequences</taxon>
        <taxon>metagenomes</taxon>
        <taxon>ecological metagenomes</taxon>
    </lineage>
</organism>
<dbReference type="Pfam" id="PF00535">
    <property type="entry name" value="Glycos_transf_2"/>
    <property type="match status" value="1"/>
</dbReference>
<evidence type="ECO:0000313" key="2">
    <source>
        <dbReference type="EMBL" id="SVE39238.1"/>
    </source>
</evidence>
<protein>
    <recommendedName>
        <fullName evidence="1">Glycosyltransferase 2-like domain-containing protein</fullName>
    </recommendedName>
</protein>
<dbReference type="InterPro" id="IPR001173">
    <property type="entry name" value="Glyco_trans_2-like"/>
</dbReference>
<dbReference type="SUPFAM" id="SSF53448">
    <property type="entry name" value="Nucleotide-diphospho-sugar transferases"/>
    <property type="match status" value="1"/>
</dbReference>
<proteinExistence type="predicted"/>
<feature type="non-terminal residue" evidence="2">
    <location>
        <position position="56"/>
    </location>
</feature>
<sequence>MNQDYNNIEIIIIDDCSGDNTENIINNLIKENSNIIRSYKFTKKVGAGQARQKGIY</sequence>
<dbReference type="AlphaFoldDB" id="A0A383D5W4"/>